<keyword evidence="1" id="KW-0472">Membrane</keyword>
<keyword evidence="3" id="KW-1185">Reference proteome</keyword>
<dbReference type="RefSeq" id="WP_041357481.1">
    <property type="nucleotide sequence ID" value="NZ_JAQYXL010000001.1"/>
</dbReference>
<evidence type="ECO:0000256" key="1">
    <source>
        <dbReference type="SAM" id="Phobius"/>
    </source>
</evidence>
<dbReference type="Proteomes" id="UP001404845">
    <property type="component" value="Unassembled WGS sequence"/>
</dbReference>
<name>A0ABU9Z7U4_9HYPH</name>
<keyword evidence="1" id="KW-0812">Transmembrane</keyword>
<organism evidence="2 3">
    <name type="scientific">Methylorubrum rhodesianum</name>
    <dbReference type="NCBI Taxonomy" id="29427"/>
    <lineage>
        <taxon>Bacteria</taxon>
        <taxon>Pseudomonadati</taxon>
        <taxon>Pseudomonadota</taxon>
        <taxon>Alphaproteobacteria</taxon>
        <taxon>Hyphomicrobiales</taxon>
        <taxon>Methylobacteriaceae</taxon>
        <taxon>Methylorubrum</taxon>
    </lineage>
</organism>
<evidence type="ECO:0000313" key="2">
    <source>
        <dbReference type="EMBL" id="MEN3227230.1"/>
    </source>
</evidence>
<protein>
    <submittedName>
        <fullName evidence="2">Uncharacterized protein</fullName>
    </submittedName>
</protein>
<dbReference type="GeneID" id="72993151"/>
<evidence type="ECO:0000313" key="3">
    <source>
        <dbReference type="Proteomes" id="UP001404845"/>
    </source>
</evidence>
<keyword evidence="1" id="KW-1133">Transmembrane helix</keyword>
<feature type="transmembrane region" description="Helical" evidence="1">
    <location>
        <begin position="40"/>
        <end position="60"/>
    </location>
</feature>
<accession>A0ABU9Z7U4</accession>
<proteinExistence type="predicted"/>
<comment type="caution">
    <text evidence="2">The sequence shown here is derived from an EMBL/GenBank/DDBJ whole genome shotgun (WGS) entry which is preliminary data.</text>
</comment>
<sequence>MATELFGVILGMILLVTPQIFDEADELLAPWSAVLDGAPVMRFGFSAAAVLALGAMNWLVCDQDRKDTQVTAEKRVTVVGLSGQPGEASRQGFALDV</sequence>
<reference evidence="2 3" key="1">
    <citation type="journal article" date="2023" name="PLoS ONE">
        <title>Complete genome assembly of Hawai'i environmental nontuberculous mycobacteria reveals unexpected co-isolation with methylobacteria.</title>
        <authorList>
            <person name="Hendrix J."/>
            <person name="Epperson L.E."/>
            <person name="Tong E.I."/>
            <person name="Chan Y.L."/>
            <person name="Hasan N.A."/>
            <person name="Dawrs S.N."/>
            <person name="Norton G.J."/>
            <person name="Virdi R."/>
            <person name="Crooks J.L."/>
            <person name="Chan E.D."/>
            <person name="Honda J.R."/>
            <person name="Strong M."/>
        </authorList>
    </citation>
    <scope>NUCLEOTIDE SEQUENCE [LARGE SCALE GENOMIC DNA]</scope>
    <source>
        <strain evidence="2 3">NJH_HI01</strain>
    </source>
</reference>
<dbReference type="EMBL" id="JAQYXL010000001">
    <property type="protein sequence ID" value="MEN3227230.1"/>
    <property type="molecule type" value="Genomic_DNA"/>
</dbReference>
<gene>
    <name evidence="2" type="ORF">PUR21_06110</name>
</gene>